<evidence type="ECO:0000256" key="1">
    <source>
        <dbReference type="SAM" id="MobiDB-lite"/>
    </source>
</evidence>
<accession>A0AAE1XSB4</accession>
<protein>
    <submittedName>
        <fullName evidence="2">Uncharacterized protein</fullName>
    </submittedName>
</protein>
<evidence type="ECO:0000313" key="2">
    <source>
        <dbReference type="EMBL" id="KAK4416699.1"/>
    </source>
</evidence>
<keyword evidence="3" id="KW-1185">Reference proteome</keyword>
<sequence length="182" mass="20683">MTMVELSGLAQSKQIQEKGNESKLQKEEEGIRQRHHIRLKSDVVRGNTIIAKRRISHFIPDDIVQREELSATRQLDGQDGLPLNTHVYAQVVKLFMLLKIIFGSNMPTESTRKGLQNEKHDAYLKIGPPPIRKTFSMERLYGGSANNFRADDMLPHEITFSAAATSKFPERVRTTLSNRAKV</sequence>
<evidence type="ECO:0000313" key="3">
    <source>
        <dbReference type="Proteomes" id="UP001293254"/>
    </source>
</evidence>
<feature type="compositionally biased region" description="Basic and acidic residues" evidence="1">
    <location>
        <begin position="15"/>
        <end position="31"/>
    </location>
</feature>
<organism evidence="2 3">
    <name type="scientific">Sesamum alatum</name>
    <dbReference type="NCBI Taxonomy" id="300844"/>
    <lineage>
        <taxon>Eukaryota</taxon>
        <taxon>Viridiplantae</taxon>
        <taxon>Streptophyta</taxon>
        <taxon>Embryophyta</taxon>
        <taxon>Tracheophyta</taxon>
        <taxon>Spermatophyta</taxon>
        <taxon>Magnoliopsida</taxon>
        <taxon>eudicotyledons</taxon>
        <taxon>Gunneridae</taxon>
        <taxon>Pentapetalae</taxon>
        <taxon>asterids</taxon>
        <taxon>lamiids</taxon>
        <taxon>Lamiales</taxon>
        <taxon>Pedaliaceae</taxon>
        <taxon>Sesamum</taxon>
    </lineage>
</organism>
<proteinExistence type="predicted"/>
<dbReference type="Proteomes" id="UP001293254">
    <property type="component" value="Unassembled WGS sequence"/>
</dbReference>
<reference evidence="2" key="2">
    <citation type="journal article" date="2024" name="Plant">
        <title>Genomic evolution and insights into agronomic trait innovations of Sesamum species.</title>
        <authorList>
            <person name="Miao H."/>
            <person name="Wang L."/>
            <person name="Qu L."/>
            <person name="Liu H."/>
            <person name="Sun Y."/>
            <person name="Le M."/>
            <person name="Wang Q."/>
            <person name="Wei S."/>
            <person name="Zheng Y."/>
            <person name="Lin W."/>
            <person name="Duan Y."/>
            <person name="Cao H."/>
            <person name="Xiong S."/>
            <person name="Wang X."/>
            <person name="Wei L."/>
            <person name="Li C."/>
            <person name="Ma Q."/>
            <person name="Ju M."/>
            <person name="Zhao R."/>
            <person name="Li G."/>
            <person name="Mu C."/>
            <person name="Tian Q."/>
            <person name="Mei H."/>
            <person name="Zhang T."/>
            <person name="Gao T."/>
            <person name="Zhang H."/>
        </authorList>
    </citation>
    <scope>NUCLEOTIDE SEQUENCE</scope>
    <source>
        <strain evidence="2">3651</strain>
    </source>
</reference>
<dbReference type="AlphaFoldDB" id="A0AAE1XSB4"/>
<dbReference type="EMBL" id="JACGWO010000010">
    <property type="protein sequence ID" value="KAK4416699.1"/>
    <property type="molecule type" value="Genomic_DNA"/>
</dbReference>
<name>A0AAE1XSB4_9LAMI</name>
<reference evidence="2" key="1">
    <citation type="submission" date="2020-06" db="EMBL/GenBank/DDBJ databases">
        <authorList>
            <person name="Li T."/>
            <person name="Hu X."/>
            <person name="Zhang T."/>
            <person name="Song X."/>
            <person name="Zhang H."/>
            <person name="Dai N."/>
            <person name="Sheng W."/>
            <person name="Hou X."/>
            <person name="Wei L."/>
        </authorList>
    </citation>
    <scope>NUCLEOTIDE SEQUENCE</scope>
    <source>
        <strain evidence="2">3651</strain>
        <tissue evidence="2">Leaf</tissue>
    </source>
</reference>
<gene>
    <name evidence="2" type="ORF">Salat_2495400</name>
</gene>
<feature type="region of interest" description="Disordered" evidence="1">
    <location>
        <begin position="12"/>
        <end position="31"/>
    </location>
</feature>
<comment type="caution">
    <text evidence="2">The sequence shown here is derived from an EMBL/GenBank/DDBJ whole genome shotgun (WGS) entry which is preliminary data.</text>
</comment>